<gene>
    <name evidence="2" type="ORF">CC78DRAFT_95717</name>
</gene>
<name>A0A9P4K288_9PLEO</name>
<evidence type="ECO:0000313" key="3">
    <source>
        <dbReference type="Proteomes" id="UP000800093"/>
    </source>
</evidence>
<keyword evidence="3" id="KW-1185">Reference proteome</keyword>
<feature type="region of interest" description="Disordered" evidence="1">
    <location>
        <begin position="1"/>
        <end position="25"/>
    </location>
</feature>
<evidence type="ECO:0000256" key="1">
    <source>
        <dbReference type="SAM" id="MobiDB-lite"/>
    </source>
</evidence>
<dbReference type="OrthoDB" id="3797508at2759"/>
<proteinExistence type="predicted"/>
<feature type="region of interest" description="Disordered" evidence="1">
    <location>
        <begin position="69"/>
        <end position="118"/>
    </location>
</feature>
<evidence type="ECO:0000313" key="2">
    <source>
        <dbReference type="EMBL" id="KAF2258805.1"/>
    </source>
</evidence>
<dbReference type="AlphaFoldDB" id="A0A9P4K288"/>
<comment type="caution">
    <text evidence="2">The sequence shown here is derived from an EMBL/GenBank/DDBJ whole genome shotgun (WGS) entry which is preliminary data.</text>
</comment>
<feature type="compositionally biased region" description="Basic residues" evidence="1">
    <location>
        <begin position="9"/>
        <end position="21"/>
    </location>
</feature>
<dbReference type="Proteomes" id="UP000800093">
    <property type="component" value="Unassembled WGS sequence"/>
</dbReference>
<sequence>MCLIAFSPAKRHKRHLHHHSHHHDEPLVEELVRVSHPTHHHHSKVRIVMPAPQNGHTHHRYHHHHYHPLHLHPPSIRLHGHGKKRAPTPPPPGPRPIKSRPRSRSGEPTYRTQVVEPQEVRETTRIALREAAPNRGRLRRVAGYEVLSSRVPWSWDCVSSASSGTERRVRRVGGLKHPPFGSLTEWI</sequence>
<accession>A0A9P4K288</accession>
<organism evidence="2 3">
    <name type="scientific">Lojkania enalia</name>
    <dbReference type="NCBI Taxonomy" id="147567"/>
    <lineage>
        <taxon>Eukaryota</taxon>
        <taxon>Fungi</taxon>
        <taxon>Dikarya</taxon>
        <taxon>Ascomycota</taxon>
        <taxon>Pezizomycotina</taxon>
        <taxon>Dothideomycetes</taxon>
        <taxon>Pleosporomycetidae</taxon>
        <taxon>Pleosporales</taxon>
        <taxon>Pleosporales incertae sedis</taxon>
        <taxon>Lojkania</taxon>
    </lineage>
</organism>
<protein>
    <submittedName>
        <fullName evidence="2">Uncharacterized protein</fullName>
    </submittedName>
</protein>
<dbReference type="EMBL" id="ML986739">
    <property type="protein sequence ID" value="KAF2258805.1"/>
    <property type="molecule type" value="Genomic_DNA"/>
</dbReference>
<reference evidence="3" key="1">
    <citation type="journal article" date="2020" name="Stud. Mycol.">
        <title>101 Dothideomycetes genomes: A test case for predicting lifestyles and emergence of pathogens.</title>
        <authorList>
            <person name="Haridas S."/>
            <person name="Albert R."/>
            <person name="Binder M."/>
            <person name="Bloem J."/>
            <person name="LaButti K."/>
            <person name="Salamov A."/>
            <person name="Andreopoulos B."/>
            <person name="Baker S."/>
            <person name="Barry K."/>
            <person name="Bills G."/>
            <person name="Bluhm B."/>
            <person name="Cannon C."/>
            <person name="Castanera R."/>
            <person name="Culley D."/>
            <person name="Daum C."/>
            <person name="Ezra D."/>
            <person name="Gonzalez J."/>
            <person name="Henrissat B."/>
            <person name="Kuo A."/>
            <person name="Liang C."/>
            <person name="Lipzen A."/>
            <person name="Lutzoni F."/>
            <person name="Magnuson J."/>
            <person name="Mondo S."/>
            <person name="Nolan M."/>
            <person name="Ohm R."/>
            <person name="Pangilinan J."/>
            <person name="Park H.-J."/>
            <person name="Ramirez L."/>
            <person name="Alfaro M."/>
            <person name="Sun H."/>
            <person name="Tritt A."/>
            <person name="Yoshinaga Y."/>
            <person name="Zwiers L.-H."/>
            <person name="Turgeon B."/>
            <person name="Goodwin S."/>
            <person name="Spatafora J."/>
            <person name="Crous P."/>
            <person name="Grigoriev I."/>
        </authorList>
    </citation>
    <scope>NUCLEOTIDE SEQUENCE [LARGE SCALE GENOMIC DNA]</scope>
    <source>
        <strain evidence="3">CBS 304.66</strain>
    </source>
</reference>